<dbReference type="InterPro" id="IPR036249">
    <property type="entry name" value="Thioredoxin-like_sf"/>
</dbReference>
<name>A0A2K2HAF5_9BACT</name>
<reference evidence="6 7" key="1">
    <citation type="journal article" date="2018" name="Genome Announc.">
        <title>Genome Sequence of Geothermobacter sp. HR-1 Iron Reducer from the Loihi Seamount.</title>
        <authorList>
            <person name="Smith H."/>
            <person name="Abuyen K."/>
            <person name="Tremblay J."/>
            <person name="Savalia P."/>
            <person name="Perez-Rodriguez I."/>
            <person name="Emerson D."/>
            <person name="Tully B."/>
            <person name="Amend J."/>
        </authorList>
    </citation>
    <scope>NUCLEOTIDE SEQUENCE [LARGE SCALE GENOMIC DNA]</scope>
    <source>
        <strain evidence="6 7">HR-1</strain>
    </source>
</reference>
<dbReference type="OrthoDB" id="9790194at2"/>
<dbReference type="CDD" id="cd02968">
    <property type="entry name" value="SCO"/>
    <property type="match status" value="1"/>
</dbReference>
<dbReference type="Proteomes" id="UP000236340">
    <property type="component" value="Unassembled WGS sequence"/>
</dbReference>
<gene>
    <name evidence="6" type="ORF">C2E25_08225</name>
</gene>
<dbReference type="InterPro" id="IPR013766">
    <property type="entry name" value="Thioredoxin_domain"/>
</dbReference>
<feature type="domain" description="Thioredoxin" evidence="5">
    <location>
        <begin position="36"/>
        <end position="193"/>
    </location>
</feature>
<dbReference type="PANTHER" id="PTHR12151">
    <property type="entry name" value="ELECTRON TRANSPORT PROTIN SCO1/SENC FAMILY MEMBER"/>
    <property type="match status" value="1"/>
</dbReference>
<keyword evidence="3" id="KW-0479">Metal-binding</keyword>
<sequence length="197" mass="22310">MNAMSLRHPSPPGFFFLVLLLTFVSGTSASAKYERSLETYLAPDVTLVNQDRQPVPLRQLLNSGKPVLLDFIYATCTTICPVLSAGFSNLQKKLGDEASGVQFVSVSIDPEHDRPEIMKAYLTRYRARPGWDYLTGTRTDIDQVMHAFDAYVSDKMSHYPLTLIKVPGKDQWLRIYGLTSTRDLLREYRQLYPGKAK</sequence>
<dbReference type="SUPFAM" id="SSF52833">
    <property type="entry name" value="Thioredoxin-like"/>
    <property type="match status" value="1"/>
</dbReference>
<keyword evidence="4" id="KW-1015">Disulfide bond</keyword>
<evidence type="ECO:0000313" key="6">
    <source>
        <dbReference type="EMBL" id="PNU20282.1"/>
    </source>
</evidence>
<proteinExistence type="inferred from homology"/>
<dbReference type="EMBL" id="PPFX01000015">
    <property type="protein sequence ID" value="PNU20282.1"/>
    <property type="molecule type" value="Genomic_DNA"/>
</dbReference>
<comment type="similarity">
    <text evidence="1">Belongs to the SCO1/2 family.</text>
</comment>
<dbReference type="PROSITE" id="PS51352">
    <property type="entry name" value="THIOREDOXIN_2"/>
    <property type="match status" value="1"/>
</dbReference>
<dbReference type="PANTHER" id="PTHR12151:SF25">
    <property type="entry name" value="LINALOOL DEHYDRATASE_ISOMERASE DOMAIN-CONTAINING PROTEIN"/>
    <property type="match status" value="1"/>
</dbReference>
<dbReference type="InterPro" id="IPR003782">
    <property type="entry name" value="SCO1/SenC"/>
</dbReference>
<evidence type="ECO:0000313" key="7">
    <source>
        <dbReference type="Proteomes" id="UP000236340"/>
    </source>
</evidence>
<dbReference type="AlphaFoldDB" id="A0A2K2HAF5"/>
<dbReference type="Gene3D" id="3.40.30.10">
    <property type="entry name" value="Glutaredoxin"/>
    <property type="match status" value="1"/>
</dbReference>
<evidence type="ECO:0000259" key="5">
    <source>
        <dbReference type="PROSITE" id="PS51352"/>
    </source>
</evidence>
<comment type="caution">
    <text evidence="6">The sequence shown here is derived from an EMBL/GenBank/DDBJ whole genome shotgun (WGS) entry which is preliminary data.</text>
</comment>
<feature type="binding site" evidence="3">
    <location>
        <position position="80"/>
    </location>
    <ligand>
        <name>Cu cation</name>
        <dbReference type="ChEBI" id="CHEBI:23378"/>
    </ligand>
</feature>
<evidence type="ECO:0000256" key="4">
    <source>
        <dbReference type="PIRSR" id="PIRSR603782-2"/>
    </source>
</evidence>
<keyword evidence="2 3" id="KW-0186">Copper</keyword>
<dbReference type="GO" id="GO:0046872">
    <property type="term" value="F:metal ion binding"/>
    <property type="evidence" value="ECO:0007669"/>
    <property type="project" value="UniProtKB-KW"/>
</dbReference>
<evidence type="ECO:0000256" key="2">
    <source>
        <dbReference type="ARBA" id="ARBA00023008"/>
    </source>
</evidence>
<protein>
    <submittedName>
        <fullName evidence="6">SCO family protein</fullName>
    </submittedName>
</protein>
<dbReference type="Pfam" id="PF02630">
    <property type="entry name" value="SCO1-SenC"/>
    <property type="match status" value="1"/>
</dbReference>
<feature type="binding site" evidence="3">
    <location>
        <position position="76"/>
    </location>
    <ligand>
        <name>Cu cation</name>
        <dbReference type="ChEBI" id="CHEBI:23378"/>
    </ligand>
</feature>
<feature type="disulfide bond" description="Redox-active" evidence="4">
    <location>
        <begin position="76"/>
        <end position="80"/>
    </location>
</feature>
<organism evidence="6 7">
    <name type="scientific">Geothermobacter hydrogeniphilus</name>
    <dbReference type="NCBI Taxonomy" id="1969733"/>
    <lineage>
        <taxon>Bacteria</taxon>
        <taxon>Pseudomonadati</taxon>
        <taxon>Thermodesulfobacteriota</taxon>
        <taxon>Desulfuromonadia</taxon>
        <taxon>Desulfuromonadales</taxon>
        <taxon>Geothermobacteraceae</taxon>
        <taxon>Geothermobacter</taxon>
    </lineage>
</organism>
<accession>A0A2K2HAF5</accession>
<evidence type="ECO:0000256" key="1">
    <source>
        <dbReference type="ARBA" id="ARBA00010996"/>
    </source>
</evidence>
<evidence type="ECO:0000256" key="3">
    <source>
        <dbReference type="PIRSR" id="PIRSR603782-1"/>
    </source>
</evidence>